<dbReference type="EMBL" id="FNGF01000004">
    <property type="protein sequence ID" value="SDL16753.1"/>
    <property type="molecule type" value="Genomic_DNA"/>
</dbReference>
<evidence type="ECO:0008006" key="4">
    <source>
        <dbReference type="Google" id="ProtNLM"/>
    </source>
</evidence>
<reference evidence="3" key="1">
    <citation type="submission" date="2016-10" db="EMBL/GenBank/DDBJ databases">
        <authorList>
            <person name="Varghese N."/>
            <person name="Submissions S."/>
        </authorList>
    </citation>
    <scope>NUCLEOTIDE SEQUENCE [LARGE SCALE GENOMIC DNA]</scope>
    <source>
        <strain evidence="3">CGMCC 4.3147</strain>
    </source>
</reference>
<sequence>MQASTTGLVAGLLIAVAFIAGGVNGLVLAILLGAVGFVIGMLVGGETRSFRRFNRRVRR</sequence>
<gene>
    <name evidence="2" type="ORF">SAMN05216298_2848</name>
</gene>
<name>A0A1G9HW04_9ACTN</name>
<evidence type="ECO:0000313" key="3">
    <source>
        <dbReference type="Proteomes" id="UP000198662"/>
    </source>
</evidence>
<dbReference type="RefSeq" id="WP_091049946.1">
    <property type="nucleotide sequence ID" value="NZ_FNGF01000004.1"/>
</dbReference>
<protein>
    <recommendedName>
        <fullName evidence="4">Small integral membrane protein</fullName>
    </recommendedName>
</protein>
<dbReference type="AlphaFoldDB" id="A0A1G9HW04"/>
<keyword evidence="1" id="KW-0472">Membrane</keyword>
<keyword evidence="3" id="KW-1185">Reference proteome</keyword>
<keyword evidence="1" id="KW-1133">Transmembrane helix</keyword>
<evidence type="ECO:0000256" key="1">
    <source>
        <dbReference type="SAM" id="Phobius"/>
    </source>
</evidence>
<keyword evidence="1" id="KW-0812">Transmembrane</keyword>
<organism evidence="2 3">
    <name type="scientific">Glycomyces sambucus</name>
    <dbReference type="NCBI Taxonomy" id="380244"/>
    <lineage>
        <taxon>Bacteria</taxon>
        <taxon>Bacillati</taxon>
        <taxon>Actinomycetota</taxon>
        <taxon>Actinomycetes</taxon>
        <taxon>Glycomycetales</taxon>
        <taxon>Glycomycetaceae</taxon>
        <taxon>Glycomyces</taxon>
    </lineage>
</organism>
<feature type="transmembrane region" description="Helical" evidence="1">
    <location>
        <begin position="27"/>
        <end position="45"/>
    </location>
</feature>
<accession>A0A1G9HW04</accession>
<dbReference type="Proteomes" id="UP000198662">
    <property type="component" value="Unassembled WGS sequence"/>
</dbReference>
<proteinExistence type="predicted"/>
<evidence type="ECO:0000313" key="2">
    <source>
        <dbReference type="EMBL" id="SDL16753.1"/>
    </source>
</evidence>